<gene>
    <name evidence="2" type="ORF">EZS28_013285</name>
</gene>
<sequence length="126" mass="14561">MMFAKRKKHTRKGDLESAIEEIQYLNTQVDKMIRTSKLAITVQVDKMIRTQNLSIAVQVDKIILTYRLMQKKAVKSQQPNICPPISTALLFEQQLQLQQIQQNNLQQPSNKGPQFQAKIEIDDLPQ</sequence>
<dbReference type="AlphaFoldDB" id="A0A5J4W8K5"/>
<dbReference type="EMBL" id="SNRW01002961">
    <property type="protein sequence ID" value="KAA6391190.1"/>
    <property type="molecule type" value="Genomic_DNA"/>
</dbReference>
<evidence type="ECO:0000313" key="3">
    <source>
        <dbReference type="Proteomes" id="UP000324800"/>
    </source>
</evidence>
<reference evidence="2 3" key="1">
    <citation type="submission" date="2019-03" db="EMBL/GenBank/DDBJ databases">
        <title>Single cell metagenomics reveals metabolic interactions within the superorganism composed of flagellate Streblomastix strix and complex community of Bacteroidetes bacteria on its surface.</title>
        <authorList>
            <person name="Treitli S.C."/>
            <person name="Kolisko M."/>
            <person name="Husnik F."/>
            <person name="Keeling P."/>
            <person name="Hampl V."/>
        </authorList>
    </citation>
    <scope>NUCLEOTIDE SEQUENCE [LARGE SCALE GENOMIC DNA]</scope>
    <source>
        <strain evidence="2">ST1C</strain>
    </source>
</reference>
<name>A0A5J4W8K5_9EUKA</name>
<evidence type="ECO:0000256" key="1">
    <source>
        <dbReference type="SAM" id="MobiDB-lite"/>
    </source>
</evidence>
<organism evidence="2 3">
    <name type="scientific">Streblomastix strix</name>
    <dbReference type="NCBI Taxonomy" id="222440"/>
    <lineage>
        <taxon>Eukaryota</taxon>
        <taxon>Metamonada</taxon>
        <taxon>Preaxostyla</taxon>
        <taxon>Oxymonadida</taxon>
        <taxon>Streblomastigidae</taxon>
        <taxon>Streblomastix</taxon>
    </lineage>
</organism>
<evidence type="ECO:0000313" key="2">
    <source>
        <dbReference type="EMBL" id="KAA6391190.1"/>
    </source>
</evidence>
<comment type="caution">
    <text evidence="2">The sequence shown here is derived from an EMBL/GenBank/DDBJ whole genome shotgun (WGS) entry which is preliminary data.</text>
</comment>
<protein>
    <submittedName>
        <fullName evidence="2">Uncharacterized protein</fullName>
    </submittedName>
</protein>
<dbReference type="Proteomes" id="UP000324800">
    <property type="component" value="Unassembled WGS sequence"/>
</dbReference>
<proteinExistence type="predicted"/>
<accession>A0A5J4W8K5</accession>
<feature type="region of interest" description="Disordered" evidence="1">
    <location>
        <begin position="102"/>
        <end position="126"/>
    </location>
</feature>